<proteinExistence type="inferred from homology"/>
<protein>
    <recommendedName>
        <fullName evidence="6">Holliday junction branch migration complex subunit RuvA</fullName>
    </recommendedName>
</protein>
<keyword evidence="4 6" id="KW-0233">DNA recombination</keyword>
<dbReference type="SMART" id="SM00278">
    <property type="entry name" value="HhH1"/>
    <property type="match status" value="2"/>
</dbReference>
<dbReference type="SUPFAM" id="SSF50249">
    <property type="entry name" value="Nucleic acid-binding proteins"/>
    <property type="match status" value="1"/>
</dbReference>
<comment type="subcellular location">
    <subcellularLocation>
        <location evidence="6">Cytoplasm</location>
    </subcellularLocation>
</comment>
<evidence type="ECO:0000256" key="2">
    <source>
        <dbReference type="ARBA" id="ARBA00022763"/>
    </source>
</evidence>
<evidence type="ECO:0000259" key="7">
    <source>
        <dbReference type="SMART" id="SM00278"/>
    </source>
</evidence>
<evidence type="ECO:0000256" key="6">
    <source>
        <dbReference type="HAMAP-Rule" id="MF_00031"/>
    </source>
</evidence>
<dbReference type="GO" id="GO:0009432">
    <property type="term" value="P:SOS response"/>
    <property type="evidence" value="ECO:0007669"/>
    <property type="project" value="UniProtKB-ARBA"/>
</dbReference>
<dbReference type="GO" id="GO:0009378">
    <property type="term" value="F:four-way junction helicase activity"/>
    <property type="evidence" value="ECO:0007669"/>
    <property type="project" value="InterPro"/>
</dbReference>
<feature type="region of interest" description="Domain III" evidence="6">
    <location>
        <begin position="158"/>
        <end position="201"/>
    </location>
</feature>
<dbReference type="InterPro" id="IPR000085">
    <property type="entry name" value="RuvA"/>
</dbReference>
<keyword evidence="5 6" id="KW-0234">DNA repair</keyword>
<dbReference type="InterPro" id="IPR036267">
    <property type="entry name" value="RuvA_C_sf"/>
</dbReference>
<accession>A0A5E4PEN4</accession>
<feature type="domain" description="Helix-hairpin-helix DNA-binding motif class 1" evidence="7">
    <location>
        <begin position="108"/>
        <end position="127"/>
    </location>
</feature>
<dbReference type="GO" id="GO:0006310">
    <property type="term" value="P:DNA recombination"/>
    <property type="evidence" value="ECO:0007669"/>
    <property type="project" value="UniProtKB-UniRule"/>
</dbReference>
<dbReference type="GO" id="GO:0006281">
    <property type="term" value="P:DNA repair"/>
    <property type="evidence" value="ECO:0007669"/>
    <property type="project" value="UniProtKB-UniRule"/>
</dbReference>
<dbReference type="AlphaFoldDB" id="A0A5E4PEN4"/>
<comment type="subunit">
    <text evidence="6">Homotetramer. Forms an RuvA(8)-RuvB(12)-Holliday junction (HJ) complex. HJ DNA is sandwiched between 2 RuvA tetramers; dsDNA enters through RuvA and exits via RuvB. An RuvB hexamer assembles on each DNA strand where it exits the tetramer. Each RuvB hexamer is contacted by two RuvA subunits (via domain III) on 2 adjacent RuvB subunits; this complex drives branch migration. In the full resolvosome a probable DNA-RuvA(4)-RuvB(12)-RuvC(2) complex forms which resolves the HJ.</text>
</comment>
<comment type="caution">
    <text evidence="6">Lacks conserved residue(s) required for the propagation of feature annotation.</text>
</comment>
<dbReference type="KEGG" id="asip:AQUSIP_05820"/>
<dbReference type="SUPFAM" id="SSF46929">
    <property type="entry name" value="DNA helicase RuvA subunit, C-terminal domain"/>
    <property type="match status" value="1"/>
</dbReference>
<keyword evidence="8" id="KW-0067">ATP-binding</keyword>
<dbReference type="InterPro" id="IPR011114">
    <property type="entry name" value="RuvA_C"/>
</dbReference>
<dbReference type="Gene3D" id="1.10.8.10">
    <property type="entry name" value="DNA helicase RuvA subunit, C-terminal domain"/>
    <property type="match status" value="1"/>
</dbReference>
<comment type="function">
    <text evidence="6">The RuvA-RuvB-RuvC complex processes Holliday junction (HJ) DNA during genetic recombination and DNA repair, while the RuvA-RuvB complex plays an important role in the rescue of blocked DNA replication forks via replication fork reversal (RFR). RuvA specifically binds to HJ cruciform DNA, conferring on it an open structure. The RuvB hexamer acts as an ATP-dependent pump, pulling dsDNA into and through the RuvAB complex. HJ branch migration allows RuvC to scan DNA until it finds its consensus sequence, where it cleaves and resolves the cruciform DNA.</text>
</comment>
<dbReference type="CDD" id="cd14332">
    <property type="entry name" value="UBA_RuvA_C"/>
    <property type="match status" value="1"/>
</dbReference>
<evidence type="ECO:0000256" key="1">
    <source>
        <dbReference type="ARBA" id="ARBA00022490"/>
    </source>
</evidence>
<dbReference type="Gene3D" id="1.10.150.20">
    <property type="entry name" value="5' to 3' exonuclease, C-terminal subdomain"/>
    <property type="match status" value="1"/>
</dbReference>
<dbReference type="NCBIfam" id="TIGR00084">
    <property type="entry name" value="ruvA"/>
    <property type="match status" value="1"/>
</dbReference>
<dbReference type="GO" id="GO:0000400">
    <property type="term" value="F:four-way junction DNA binding"/>
    <property type="evidence" value="ECO:0007669"/>
    <property type="project" value="UniProtKB-UniRule"/>
</dbReference>
<feature type="region of interest" description="Domain I" evidence="6">
    <location>
        <begin position="1"/>
        <end position="64"/>
    </location>
</feature>
<keyword evidence="2 6" id="KW-0227">DNA damage</keyword>
<comment type="similarity">
    <text evidence="6">Belongs to the RuvA family.</text>
</comment>
<evidence type="ECO:0000256" key="4">
    <source>
        <dbReference type="ARBA" id="ARBA00023172"/>
    </source>
</evidence>
<evidence type="ECO:0000256" key="3">
    <source>
        <dbReference type="ARBA" id="ARBA00023125"/>
    </source>
</evidence>
<feature type="domain" description="Helix-hairpin-helix DNA-binding motif class 1" evidence="7">
    <location>
        <begin position="73"/>
        <end position="92"/>
    </location>
</feature>
<evidence type="ECO:0000313" key="9">
    <source>
        <dbReference type="Proteomes" id="UP000324194"/>
    </source>
</evidence>
<keyword evidence="9" id="KW-1185">Reference proteome</keyword>
<dbReference type="OrthoDB" id="5293449at2"/>
<dbReference type="GO" id="GO:0005524">
    <property type="term" value="F:ATP binding"/>
    <property type="evidence" value="ECO:0007669"/>
    <property type="project" value="InterPro"/>
</dbReference>
<dbReference type="InterPro" id="IPR013849">
    <property type="entry name" value="DNA_helicase_Holl-junc_RuvA_I"/>
</dbReference>
<keyword evidence="8" id="KW-0347">Helicase</keyword>
<dbReference type="Gene3D" id="2.40.50.140">
    <property type="entry name" value="Nucleic acid-binding proteins"/>
    <property type="match status" value="1"/>
</dbReference>
<dbReference type="GO" id="GO:0005737">
    <property type="term" value="C:cytoplasm"/>
    <property type="evidence" value="ECO:0007669"/>
    <property type="project" value="UniProtKB-SubCell"/>
</dbReference>
<keyword evidence="8" id="KW-0378">Hydrolase</keyword>
<gene>
    <name evidence="6 8" type="primary">ruvA</name>
    <name evidence="8" type="ORF">AQUSIP_05820</name>
</gene>
<dbReference type="Proteomes" id="UP000324194">
    <property type="component" value="Chromosome 1"/>
</dbReference>
<keyword evidence="3 6" id="KW-0238">DNA-binding</keyword>
<keyword evidence="1 6" id="KW-0963">Cytoplasm</keyword>
<dbReference type="HAMAP" id="MF_00031">
    <property type="entry name" value="DNA_HJ_migration_RuvA"/>
    <property type="match status" value="1"/>
</dbReference>
<dbReference type="InterPro" id="IPR012340">
    <property type="entry name" value="NA-bd_OB-fold"/>
</dbReference>
<evidence type="ECO:0000256" key="5">
    <source>
        <dbReference type="ARBA" id="ARBA00023204"/>
    </source>
</evidence>
<name>A0A5E4PEN4_9COXI</name>
<organism evidence="8 9">
    <name type="scientific">Aquicella siphonis</name>
    <dbReference type="NCBI Taxonomy" id="254247"/>
    <lineage>
        <taxon>Bacteria</taxon>
        <taxon>Pseudomonadati</taxon>
        <taxon>Pseudomonadota</taxon>
        <taxon>Gammaproteobacteria</taxon>
        <taxon>Legionellales</taxon>
        <taxon>Coxiellaceae</taxon>
        <taxon>Aquicella</taxon>
    </lineage>
</organism>
<dbReference type="EMBL" id="LR699119">
    <property type="protein sequence ID" value="VVC75294.1"/>
    <property type="molecule type" value="Genomic_DNA"/>
</dbReference>
<evidence type="ECO:0000313" key="8">
    <source>
        <dbReference type="EMBL" id="VVC75294.1"/>
    </source>
</evidence>
<dbReference type="SUPFAM" id="SSF47781">
    <property type="entry name" value="RuvA domain 2-like"/>
    <property type="match status" value="1"/>
</dbReference>
<dbReference type="FunFam" id="2.40.50.140:FF:000083">
    <property type="entry name" value="Holliday junction ATP-dependent DNA helicase RuvA"/>
    <property type="match status" value="1"/>
</dbReference>
<dbReference type="Pfam" id="PF14520">
    <property type="entry name" value="HHH_5"/>
    <property type="match status" value="1"/>
</dbReference>
<dbReference type="Pfam" id="PF07499">
    <property type="entry name" value="RuvA_C"/>
    <property type="match status" value="1"/>
</dbReference>
<sequence>MIGQIRGIILEKQPPQLLVDVQGVGYEIDAPMSTFYQLPDPGQEITLFTHFVVREDAHHLYGFYTRDERLLFRTLLKVNGVGPRLALTILSSIAPDEFVRCVLNNDTASLVRLPGVGKKTAERLVIEMRDKLSDWCQAVPVNGADLLKQDTQGRHQVLQDAIAALVALGYKQQEANRTVTRIDDGAASSEELIRRALREMM</sequence>
<keyword evidence="8" id="KW-0547">Nucleotide-binding</keyword>
<comment type="domain">
    <text evidence="6">Has three domains with a flexible linker between the domains II and III and assumes an 'L' shape. Domain III is highly mobile and contacts RuvB.</text>
</comment>
<reference evidence="8 9" key="1">
    <citation type="submission" date="2019-08" db="EMBL/GenBank/DDBJ databases">
        <authorList>
            <person name="Guy L."/>
        </authorList>
    </citation>
    <scope>NUCLEOTIDE SEQUENCE [LARGE SCALE GENOMIC DNA]</scope>
    <source>
        <strain evidence="8 9">SGT-108</strain>
    </source>
</reference>
<dbReference type="RefSeq" id="WP_148338452.1">
    <property type="nucleotide sequence ID" value="NZ_LR699119.1"/>
</dbReference>
<dbReference type="InterPro" id="IPR010994">
    <property type="entry name" value="RuvA_2-like"/>
</dbReference>
<dbReference type="Pfam" id="PF01330">
    <property type="entry name" value="RuvA_N"/>
    <property type="match status" value="1"/>
</dbReference>
<dbReference type="GO" id="GO:0009379">
    <property type="term" value="C:Holliday junction helicase complex"/>
    <property type="evidence" value="ECO:0007669"/>
    <property type="project" value="InterPro"/>
</dbReference>
<dbReference type="GO" id="GO:0048476">
    <property type="term" value="C:Holliday junction resolvase complex"/>
    <property type="evidence" value="ECO:0007669"/>
    <property type="project" value="UniProtKB-UniRule"/>
</dbReference>
<dbReference type="InterPro" id="IPR003583">
    <property type="entry name" value="Hlx-hairpin-Hlx_DNA-bd_motif"/>
</dbReference>